<dbReference type="EMBL" id="RRYP01003592">
    <property type="protein sequence ID" value="TNV83662.1"/>
    <property type="molecule type" value="Genomic_DNA"/>
</dbReference>
<gene>
    <name evidence="1" type="ORF">FGO68_gene9695</name>
</gene>
<organism evidence="1 2">
    <name type="scientific">Halteria grandinella</name>
    <dbReference type="NCBI Taxonomy" id="5974"/>
    <lineage>
        <taxon>Eukaryota</taxon>
        <taxon>Sar</taxon>
        <taxon>Alveolata</taxon>
        <taxon>Ciliophora</taxon>
        <taxon>Intramacronucleata</taxon>
        <taxon>Spirotrichea</taxon>
        <taxon>Stichotrichia</taxon>
        <taxon>Sporadotrichida</taxon>
        <taxon>Halteriidae</taxon>
        <taxon>Halteria</taxon>
    </lineage>
</organism>
<accession>A0A8J8NX64</accession>
<keyword evidence="2" id="KW-1185">Reference proteome</keyword>
<sequence length="434" mass="50472">MPPLVTVSDQRSLFQATERKPQLFQRPVLKLRQISNMDNIKGIMNTVRYSEDVHKLLESKTESRLAFYEKLQLSHREHLLTNKTSDRSPSPKFNDKGTAAINERTRNHLIMMSGTSVKQTAISKIGLSATLQGVPRDRDTIGKHELQRVQPVIYKHGLLIQSEELLQPLPFSQKRIDEKGQHILRKMIDERISVSPGRKEVKPSKLRRYVRNFKIIDGLRQKLEVHKGDRELQLKMCEAFVKLYLESDDVDPQNYPLMIEEVLCQGYTPDTSNDRSNTLRLSKEMLTNFDIKDLIKHLLGVYDLKQYLTPTTQNPINLETSSLRKSLPRVDQTLLYKIQQQFVDKHQGVPPQRTSLTPGYINSNMRSLSKEIERFPSLQRNIKLANEHPMNNMIYGKNIREFEKQNEDGKVIKRNRLMLEKLIIDRNGQQSHFA</sequence>
<evidence type="ECO:0000313" key="2">
    <source>
        <dbReference type="Proteomes" id="UP000785679"/>
    </source>
</evidence>
<proteinExistence type="predicted"/>
<evidence type="ECO:0000313" key="1">
    <source>
        <dbReference type="EMBL" id="TNV83662.1"/>
    </source>
</evidence>
<reference evidence="1" key="1">
    <citation type="submission" date="2019-06" db="EMBL/GenBank/DDBJ databases">
        <authorList>
            <person name="Zheng W."/>
        </authorList>
    </citation>
    <scope>NUCLEOTIDE SEQUENCE</scope>
    <source>
        <strain evidence="1">QDHG01</strain>
    </source>
</reference>
<dbReference type="AlphaFoldDB" id="A0A8J8NX64"/>
<dbReference type="Proteomes" id="UP000785679">
    <property type="component" value="Unassembled WGS sequence"/>
</dbReference>
<protein>
    <submittedName>
        <fullName evidence="1">Uncharacterized protein</fullName>
    </submittedName>
</protein>
<comment type="caution">
    <text evidence="1">The sequence shown here is derived from an EMBL/GenBank/DDBJ whole genome shotgun (WGS) entry which is preliminary data.</text>
</comment>
<name>A0A8J8NX64_HALGN</name>